<dbReference type="PANTHER" id="PTHR11412:SF83">
    <property type="entry name" value="COMPLEMENT C5"/>
    <property type="match status" value="1"/>
</dbReference>
<protein>
    <submittedName>
        <fullName evidence="2">CO5 protein</fullName>
    </submittedName>
</protein>
<evidence type="ECO:0000259" key="1">
    <source>
        <dbReference type="SMART" id="SM01361"/>
    </source>
</evidence>
<dbReference type="InterPro" id="IPR048843">
    <property type="entry name" value="C5_CUB"/>
</dbReference>
<dbReference type="Proteomes" id="UP000573818">
    <property type="component" value="Unassembled WGS sequence"/>
</dbReference>
<dbReference type="InterPro" id="IPR008930">
    <property type="entry name" value="Terpenoid_cyclase/PrenylTrfase"/>
</dbReference>
<dbReference type="SMART" id="SM01361">
    <property type="entry name" value="A2M_recep"/>
    <property type="match status" value="1"/>
</dbReference>
<accession>A0A7K7E5A8</accession>
<dbReference type="Pfam" id="PF07678">
    <property type="entry name" value="TED_complement"/>
    <property type="match status" value="1"/>
</dbReference>
<comment type="caution">
    <text evidence="2">The sequence shown here is derived from an EMBL/GenBank/DDBJ whole genome shotgun (WGS) entry which is preliminary data.</text>
</comment>
<name>A0A7K7E5A8_9SYLV</name>
<sequence length="433" mass="47518">LTAFALRILGQMSQYVHVYQMSVCDSLLWLIDNCQMPDGSFNEFSNYQPVKLQGTLPREAKEKSLYLTAFSIIGIVKSLKICPTQKIQDARNRAGDYLAQNVELAQSPFTVAITAYALALVDPSHSSALAAFSALKREAFVTGDPPIHRFWKDAFKTGEQPAPSPATAQMVETTAYALLTTLLRGDENYAKPIIRWLSEEQRHGGGFYSTQDTVNALEALTEYALLVKRLNLNMDVKVTYKNGGLLSLFKLTEDNFVGRAVTAPLKDDLYVSTGSSTGIATVNVRTVYNTLGTSEESCNFELKIEPKRDDGRPKRDGEPLGRLEACAKYRPSAREPQSGSAHAVMDIGLVSGVEANPEDLSIASIQDCGVDQLIADYEIKDGHVVLQIDSVPAHKFLCVGFRISELFHVGMLNPATFTVYEYHAPGTCSSSSH</sequence>
<feature type="domain" description="Alpha-macroglobulin receptor-binding" evidence="1">
    <location>
        <begin position="340"/>
        <end position="432"/>
    </location>
</feature>
<dbReference type="InterPro" id="IPR050473">
    <property type="entry name" value="A2M/Complement_sys"/>
</dbReference>
<feature type="non-terminal residue" evidence="2">
    <location>
        <position position="433"/>
    </location>
</feature>
<organism evidence="2 3">
    <name type="scientific">Sylvia atricapilla</name>
    <name type="common">blackcap</name>
    <dbReference type="NCBI Taxonomy" id="48155"/>
    <lineage>
        <taxon>Eukaryota</taxon>
        <taxon>Metazoa</taxon>
        <taxon>Chordata</taxon>
        <taxon>Craniata</taxon>
        <taxon>Vertebrata</taxon>
        <taxon>Euteleostomi</taxon>
        <taxon>Archelosauria</taxon>
        <taxon>Archosauria</taxon>
        <taxon>Dinosauria</taxon>
        <taxon>Saurischia</taxon>
        <taxon>Theropoda</taxon>
        <taxon>Coelurosauria</taxon>
        <taxon>Aves</taxon>
        <taxon>Neognathae</taxon>
        <taxon>Neoaves</taxon>
        <taxon>Telluraves</taxon>
        <taxon>Australaves</taxon>
        <taxon>Passeriformes</taxon>
        <taxon>Sylvioidea</taxon>
        <taxon>Sylviidae</taxon>
        <taxon>Sylviinae</taxon>
        <taxon>Sylvia</taxon>
    </lineage>
</organism>
<dbReference type="Gene3D" id="2.60.40.690">
    <property type="entry name" value="Alpha-macroglobulin, receptor-binding domain"/>
    <property type="match status" value="1"/>
</dbReference>
<dbReference type="Gene3D" id="1.50.10.20">
    <property type="match status" value="1"/>
</dbReference>
<dbReference type="SUPFAM" id="SSF49410">
    <property type="entry name" value="Alpha-macroglobulin receptor domain"/>
    <property type="match status" value="1"/>
</dbReference>
<dbReference type="InterPro" id="IPR036595">
    <property type="entry name" value="A-macroglobulin_rcpt-bd_sf"/>
</dbReference>
<dbReference type="GO" id="GO:0005615">
    <property type="term" value="C:extracellular space"/>
    <property type="evidence" value="ECO:0007669"/>
    <property type="project" value="InterPro"/>
</dbReference>
<dbReference type="SUPFAM" id="SSF48239">
    <property type="entry name" value="Terpenoid cyclases/Protein prenyltransferases"/>
    <property type="match status" value="1"/>
</dbReference>
<dbReference type="AlphaFoldDB" id="A0A7K7E5A8"/>
<keyword evidence="3" id="KW-1185">Reference proteome</keyword>
<dbReference type="InterPro" id="IPR011626">
    <property type="entry name" value="Alpha-macroglobulin_TED"/>
</dbReference>
<evidence type="ECO:0000313" key="3">
    <source>
        <dbReference type="Proteomes" id="UP000573818"/>
    </source>
</evidence>
<dbReference type="Pfam" id="PF21309">
    <property type="entry name" value="C5_CUB"/>
    <property type="match status" value="1"/>
</dbReference>
<reference evidence="2 3" key="1">
    <citation type="submission" date="2019-09" db="EMBL/GenBank/DDBJ databases">
        <title>Bird 10,000 Genomes (B10K) Project - Family phase.</title>
        <authorList>
            <person name="Zhang G."/>
        </authorList>
    </citation>
    <scope>NUCLEOTIDE SEQUENCE [LARGE SCALE GENOMIC DNA]</scope>
    <source>
        <strain evidence="2">OUT-0013</strain>
        <tissue evidence="2">Blood</tissue>
    </source>
</reference>
<dbReference type="PANTHER" id="PTHR11412">
    <property type="entry name" value="MACROGLOBULIN / COMPLEMENT"/>
    <property type="match status" value="1"/>
</dbReference>
<gene>
    <name evidence="2" type="primary">C5</name>
    <name evidence="2" type="ORF">SYLATR_R07805</name>
</gene>
<dbReference type="Pfam" id="PF07677">
    <property type="entry name" value="A2M_recep"/>
    <property type="match status" value="1"/>
</dbReference>
<evidence type="ECO:0000313" key="2">
    <source>
        <dbReference type="EMBL" id="NWY39840.1"/>
    </source>
</evidence>
<dbReference type="InterPro" id="IPR009048">
    <property type="entry name" value="A-macroglobulin_rcpt-bd"/>
</dbReference>
<dbReference type="EMBL" id="VZSL01000030">
    <property type="protein sequence ID" value="NWY39840.1"/>
    <property type="molecule type" value="Genomic_DNA"/>
</dbReference>
<proteinExistence type="predicted"/>
<feature type="non-terminal residue" evidence="2">
    <location>
        <position position="1"/>
    </location>
</feature>